<reference evidence="2" key="1">
    <citation type="submission" date="2025-08" db="UniProtKB">
        <authorList>
            <consortium name="RefSeq"/>
        </authorList>
    </citation>
    <scope>IDENTIFICATION</scope>
    <source>
        <strain evidence="2">Quisiro</strain>
        <tissue evidence="2">Liver</tissue>
    </source>
</reference>
<proteinExistence type="predicted"/>
<dbReference type="CTD" id="219557"/>
<dbReference type="InterPro" id="IPR055308">
    <property type="entry name" value="TEX47-like"/>
</dbReference>
<dbReference type="RefSeq" id="XP_013870239.1">
    <property type="nucleotide sequence ID" value="XM_014014785.1"/>
</dbReference>
<dbReference type="Proteomes" id="UP000192220">
    <property type="component" value="Unplaced"/>
</dbReference>
<dbReference type="InParanoid" id="A0A2I4BR93"/>
<dbReference type="PANTHER" id="PTHR34035">
    <property type="entry name" value="TESTIS-EXPRESSED PROTEIN 47"/>
    <property type="match status" value="1"/>
</dbReference>
<sequence length="231" mass="26332">MEEGVESMFDVVYDKMKEKIVLQQLIVVARLRPDLDRKVLKAHYEKLHIQLNKQHVWDPITGLLLMYSSCLLHVIESSGDVLGLVLKDLEALQQQPDSTVLEAKVVFMTHSLQRRLFQQWSSKLLDENQVSGDAVVKRLEEDEEESTQVLVCSVLSALKRLGQHLDTPQMLLPGSVLDKNPELIVPEDTLEKLLGRDELISPQQYIKMYHSPLNISMEFGQENLGSLLSFS</sequence>
<name>A0A2I4BR93_AUSLI</name>
<dbReference type="OrthoDB" id="548795at2759"/>
<dbReference type="STRING" id="52670.A0A2I4BR93"/>
<dbReference type="PANTHER" id="PTHR34035:SF1">
    <property type="entry name" value="TESTIS-EXPRESSED PROTEIN 47"/>
    <property type="match status" value="1"/>
</dbReference>
<dbReference type="Pfam" id="PF24787">
    <property type="entry name" value="TEX47"/>
    <property type="match status" value="1"/>
</dbReference>
<protein>
    <submittedName>
        <fullName evidence="2">Testis-expressed protein 47</fullName>
    </submittedName>
</protein>
<keyword evidence="1" id="KW-1185">Reference proteome</keyword>
<dbReference type="Gene3D" id="3.30.70.100">
    <property type="match status" value="1"/>
</dbReference>
<accession>A0A2I4BR93</accession>
<dbReference type="AlphaFoldDB" id="A0A2I4BR93"/>
<dbReference type="KEGG" id="alim:106521984"/>
<evidence type="ECO:0000313" key="1">
    <source>
        <dbReference type="Proteomes" id="UP000192220"/>
    </source>
</evidence>
<organism evidence="1 2">
    <name type="scientific">Austrofundulus limnaeus</name>
    <name type="common">Annual killifish</name>
    <dbReference type="NCBI Taxonomy" id="52670"/>
    <lineage>
        <taxon>Eukaryota</taxon>
        <taxon>Metazoa</taxon>
        <taxon>Chordata</taxon>
        <taxon>Craniata</taxon>
        <taxon>Vertebrata</taxon>
        <taxon>Euteleostomi</taxon>
        <taxon>Actinopterygii</taxon>
        <taxon>Neopterygii</taxon>
        <taxon>Teleostei</taxon>
        <taxon>Neoteleostei</taxon>
        <taxon>Acanthomorphata</taxon>
        <taxon>Ovalentaria</taxon>
        <taxon>Atherinomorphae</taxon>
        <taxon>Cyprinodontiformes</taxon>
        <taxon>Rivulidae</taxon>
        <taxon>Austrofundulus</taxon>
    </lineage>
</organism>
<gene>
    <name evidence="2" type="primary">tex47</name>
</gene>
<evidence type="ECO:0000313" key="2">
    <source>
        <dbReference type="RefSeq" id="XP_013870239.1"/>
    </source>
</evidence>